<keyword evidence="6" id="KW-1185">Reference proteome</keyword>
<reference evidence="5 6" key="1">
    <citation type="journal article" date="2015" name="Proc. Natl. Acad. Sci. U.S.A.">
        <title>Expanded metabolic versatility of ubiquitous nitrite-oxidizing bacteria from the genus Nitrospira.</title>
        <authorList>
            <person name="Koch H."/>
            <person name="Lucker S."/>
            <person name="Albertsen M."/>
            <person name="Kitzinger K."/>
            <person name="Herbold C."/>
            <person name="Spieck E."/>
            <person name="Nielsen P.H."/>
            <person name="Wagner M."/>
            <person name="Daims H."/>
        </authorList>
    </citation>
    <scope>NUCLEOTIDE SEQUENCE [LARGE SCALE GENOMIC DNA]</scope>
    <source>
        <strain evidence="5 6">NSP M-1</strain>
    </source>
</reference>
<dbReference type="CDD" id="cd06170">
    <property type="entry name" value="LuxR_C_like"/>
    <property type="match status" value="1"/>
</dbReference>
<dbReference type="PANTHER" id="PTHR44688">
    <property type="entry name" value="DNA-BINDING TRANSCRIPTIONAL ACTIVATOR DEVR_DOSR"/>
    <property type="match status" value="1"/>
</dbReference>
<dbReference type="Pfam" id="PF00196">
    <property type="entry name" value="GerE"/>
    <property type="match status" value="1"/>
</dbReference>
<keyword evidence="2" id="KW-0238">DNA-binding</keyword>
<dbReference type="PRINTS" id="PR00038">
    <property type="entry name" value="HTHLUXR"/>
</dbReference>
<protein>
    <recommendedName>
        <fullName evidence="4">HTH luxR-type domain-containing protein</fullName>
    </recommendedName>
</protein>
<dbReference type="Proteomes" id="UP000069205">
    <property type="component" value="Chromosome"/>
</dbReference>
<dbReference type="STRING" id="42253.NITMOv2_3215"/>
<dbReference type="InterPro" id="IPR016032">
    <property type="entry name" value="Sig_transdc_resp-reg_C-effctor"/>
</dbReference>
<dbReference type="Gene3D" id="1.10.10.10">
    <property type="entry name" value="Winged helix-like DNA-binding domain superfamily/Winged helix DNA-binding domain"/>
    <property type="match status" value="1"/>
</dbReference>
<dbReference type="KEGG" id="nmv:NITMOv2_3215"/>
<name>A0A0K2GG57_NITMO</name>
<evidence type="ECO:0000256" key="3">
    <source>
        <dbReference type="ARBA" id="ARBA00023163"/>
    </source>
</evidence>
<proteinExistence type="predicted"/>
<evidence type="ECO:0000313" key="6">
    <source>
        <dbReference type="Proteomes" id="UP000069205"/>
    </source>
</evidence>
<evidence type="ECO:0000256" key="1">
    <source>
        <dbReference type="ARBA" id="ARBA00023015"/>
    </source>
</evidence>
<dbReference type="EMBL" id="CP011801">
    <property type="protein sequence ID" value="ALA59612.1"/>
    <property type="molecule type" value="Genomic_DNA"/>
</dbReference>
<sequence>MEEQAATIMSEMPKLSSKDFYRLSNFLVEIYRLGTHNEWVNHLLPSLHTLIPSDRASYNEMRYGKTNHISVKTYPDDSALRRPLVPVFEQYTHEHPSASYVRKTGLRPALRWSDVQDPKDFEKTTLYNEYFRHFDTRHQLAVALSMSPSLLVPVALNRGSRDFSDRETLMLNLLRPHLIQSFRNSRTLTALKSRSRALEHAMDELNRGLLEFTRRHTIRWASPQALRWLSVYWPGEATGDQLPPSLTEWIKQQEASFKNNKAIPVPQSPLSVDQGQRRVLVRLLREGQQRFLFFEERTDGPSPEDLVQLGLGHRESEVLAWVSRGKTNEEIASIMGLSIKTVKKHLERIFDKLGVESRTAAARMALGLSGN</sequence>
<dbReference type="PROSITE" id="PS00622">
    <property type="entry name" value="HTH_LUXR_1"/>
    <property type="match status" value="1"/>
</dbReference>
<keyword evidence="1" id="KW-0805">Transcription regulation</keyword>
<evidence type="ECO:0000313" key="5">
    <source>
        <dbReference type="EMBL" id="ALA59612.1"/>
    </source>
</evidence>
<evidence type="ECO:0000259" key="4">
    <source>
        <dbReference type="PROSITE" id="PS50043"/>
    </source>
</evidence>
<evidence type="ECO:0000256" key="2">
    <source>
        <dbReference type="ARBA" id="ARBA00023125"/>
    </source>
</evidence>
<dbReference type="SMART" id="SM00421">
    <property type="entry name" value="HTH_LUXR"/>
    <property type="match status" value="1"/>
</dbReference>
<gene>
    <name evidence="5" type="ORF">NITMOv2_3215</name>
</gene>
<feature type="domain" description="HTH luxR-type" evidence="4">
    <location>
        <begin position="302"/>
        <end position="369"/>
    </location>
</feature>
<dbReference type="InterPro" id="IPR036388">
    <property type="entry name" value="WH-like_DNA-bd_sf"/>
</dbReference>
<dbReference type="InterPro" id="IPR000792">
    <property type="entry name" value="Tscrpt_reg_LuxR_C"/>
</dbReference>
<keyword evidence="3" id="KW-0804">Transcription</keyword>
<dbReference type="GO" id="GO:0003677">
    <property type="term" value="F:DNA binding"/>
    <property type="evidence" value="ECO:0007669"/>
    <property type="project" value="UniProtKB-KW"/>
</dbReference>
<dbReference type="GO" id="GO:0006355">
    <property type="term" value="P:regulation of DNA-templated transcription"/>
    <property type="evidence" value="ECO:0007669"/>
    <property type="project" value="InterPro"/>
</dbReference>
<accession>A0A0K2GG57</accession>
<dbReference type="PROSITE" id="PS50043">
    <property type="entry name" value="HTH_LUXR_2"/>
    <property type="match status" value="1"/>
</dbReference>
<dbReference type="SUPFAM" id="SSF46894">
    <property type="entry name" value="C-terminal effector domain of the bipartite response regulators"/>
    <property type="match status" value="1"/>
</dbReference>
<organism evidence="5 6">
    <name type="scientific">Nitrospira moscoviensis</name>
    <dbReference type="NCBI Taxonomy" id="42253"/>
    <lineage>
        <taxon>Bacteria</taxon>
        <taxon>Pseudomonadati</taxon>
        <taxon>Nitrospirota</taxon>
        <taxon>Nitrospiria</taxon>
        <taxon>Nitrospirales</taxon>
        <taxon>Nitrospiraceae</taxon>
        <taxon>Nitrospira</taxon>
    </lineage>
</organism>
<dbReference type="AlphaFoldDB" id="A0A0K2GG57"/>
<dbReference type="PATRIC" id="fig|42253.5.peg.3170"/>
<dbReference type="PANTHER" id="PTHR44688:SF16">
    <property type="entry name" value="DNA-BINDING TRANSCRIPTIONAL ACTIVATOR DEVR_DOSR"/>
    <property type="match status" value="1"/>
</dbReference>